<dbReference type="RefSeq" id="XP_062711745.1">
    <property type="nucleotide sequence ID" value="XM_062855761.1"/>
</dbReference>
<evidence type="ECO:0000259" key="1">
    <source>
        <dbReference type="Pfam" id="PF00078"/>
    </source>
</evidence>
<sequence>MEEAVKMHKHLKGIPITSYQNAVPKILIGVDNLRLALPLKVREGDGLAPVAVKTRLGWCVYGPRGSSGQESHSFHICECSCDTGLHEAVKDFFAVEGTGTRAAEIPRTEEEERALIIMEATTRRVGERFETGLIWKEDHVEFPNSYSMALSRLECLERRMDRYPELKENLHRQISEYETKGYAHKATPSELNAADPRRLWYLPIGAVTNPKKPGKVRVVWDAAAKVDGVSLNSVLLKGPDQLSSLPAILFRFRLYAVAVTSDIQEMFHQIRIREEDKSSQRFLWRVNPAEKPVIYLMDVATFGSTCSPASAQFVKNRNAEQHRELYPEAAKAIVDDHYVDDYLASFSSAEEAAKVACDVRQVHGNGGFKLHNWRSNSSIVLERLGGVQAEADKQLDLFDGGKTERVLGMLWSPSTDELSFSTQMSEEVQDLIQTDTHPTKRQVLRCVMTLFDPLGLLSPFIIHGKVLIQDLWREGTAWDERVSNGVYTKWRRWIQMIEHISKVRIPRCYFSQANERTYHNSELHVFVDASEVAYCCAIYLRAVNDSGHPQSCLIAAKSKVAPLKPWSIPRLELQGCVLGVRWSKFVREKHDIPISKAVFWTDSRTALAWIKADPRNYRQFVSFRVGEILEHTTASEWRWVPSKMNPADEATKWGSGPYFDPNSKWFQGPDFLHLSEADWPRPTEPVWATCEEIRASVLHHCSFEPAIDFDRYSSWVRLQRTIAFALRFLHNAAKKQPRYSGPLEQAELQAAERTIFKLVQHESFPDEVAALSNKAPNESGQEIIGKHSTIYRLMPMLDNNGLLRERGRIGAVDTISYHVRHPIILPSKHQVTELLVQRYHRRYNHGNAETVVNEIRQLYSIPRLRSMVKSIDSRVNIDPREINPLYPNELSKSVSKRA</sequence>
<dbReference type="Pfam" id="PF05380">
    <property type="entry name" value="Peptidase_A17"/>
    <property type="match status" value="1"/>
</dbReference>
<feature type="domain" description="Reverse transcriptase" evidence="1">
    <location>
        <begin position="210"/>
        <end position="371"/>
    </location>
</feature>
<dbReference type="Pfam" id="PF00078">
    <property type="entry name" value="RVT_1"/>
    <property type="match status" value="1"/>
</dbReference>
<reference evidence="3" key="1">
    <citation type="journal article" date="2015" name="Proc. Natl. Acad. Sci. U.S.A.">
        <title>Genome sequence of the Asian Tiger mosquito, Aedes albopictus, reveals insights into its biology, genetics, and evolution.</title>
        <authorList>
            <person name="Chen X.G."/>
            <person name="Jiang X."/>
            <person name="Gu J."/>
            <person name="Xu M."/>
            <person name="Wu Y."/>
            <person name="Deng Y."/>
            <person name="Zhang C."/>
            <person name="Bonizzoni M."/>
            <person name="Dermauw W."/>
            <person name="Vontas J."/>
            <person name="Armbruster P."/>
            <person name="Huang X."/>
            <person name="Yang Y."/>
            <person name="Zhang H."/>
            <person name="He W."/>
            <person name="Peng H."/>
            <person name="Liu Y."/>
            <person name="Wu K."/>
            <person name="Chen J."/>
            <person name="Lirakis M."/>
            <person name="Topalis P."/>
            <person name="Van Leeuwen T."/>
            <person name="Hall A.B."/>
            <person name="Jiang X."/>
            <person name="Thorpe C."/>
            <person name="Mueller R.L."/>
            <person name="Sun C."/>
            <person name="Waterhouse R.M."/>
            <person name="Yan G."/>
            <person name="Tu Z.J."/>
            <person name="Fang X."/>
            <person name="James A.A."/>
        </authorList>
    </citation>
    <scope>NUCLEOTIDE SEQUENCE [LARGE SCALE GENOMIC DNA]</scope>
    <source>
        <strain evidence="3">Foshan</strain>
    </source>
</reference>
<protein>
    <recommendedName>
        <fullName evidence="1">Reverse transcriptase domain-containing protein</fullName>
    </recommendedName>
</protein>
<accession>A0ABM1YPH1</accession>
<dbReference type="Gene3D" id="3.30.70.270">
    <property type="match status" value="1"/>
</dbReference>
<dbReference type="InterPro" id="IPR008042">
    <property type="entry name" value="Retrotrans_Pao"/>
</dbReference>
<reference evidence="2" key="2">
    <citation type="submission" date="2025-05" db="UniProtKB">
        <authorList>
            <consortium name="EnsemblMetazoa"/>
        </authorList>
    </citation>
    <scope>IDENTIFICATION</scope>
    <source>
        <strain evidence="2">Foshan</strain>
    </source>
</reference>
<dbReference type="InterPro" id="IPR000477">
    <property type="entry name" value="RT_dom"/>
</dbReference>
<proteinExistence type="predicted"/>
<evidence type="ECO:0000313" key="3">
    <source>
        <dbReference type="Proteomes" id="UP000069940"/>
    </source>
</evidence>
<evidence type="ECO:0000313" key="2">
    <source>
        <dbReference type="EnsemblMetazoa" id="AALFPA23_010967.P15478"/>
    </source>
</evidence>
<dbReference type="PANTHER" id="PTHR47331">
    <property type="entry name" value="PHD-TYPE DOMAIN-CONTAINING PROTEIN"/>
    <property type="match status" value="1"/>
</dbReference>
<organism evidence="2 3">
    <name type="scientific">Aedes albopictus</name>
    <name type="common">Asian tiger mosquito</name>
    <name type="synonym">Stegomyia albopicta</name>
    <dbReference type="NCBI Taxonomy" id="7160"/>
    <lineage>
        <taxon>Eukaryota</taxon>
        <taxon>Metazoa</taxon>
        <taxon>Ecdysozoa</taxon>
        <taxon>Arthropoda</taxon>
        <taxon>Hexapoda</taxon>
        <taxon>Insecta</taxon>
        <taxon>Pterygota</taxon>
        <taxon>Neoptera</taxon>
        <taxon>Endopterygota</taxon>
        <taxon>Diptera</taxon>
        <taxon>Nematocera</taxon>
        <taxon>Culicoidea</taxon>
        <taxon>Culicidae</taxon>
        <taxon>Culicinae</taxon>
        <taxon>Aedini</taxon>
        <taxon>Aedes</taxon>
        <taxon>Stegomyia</taxon>
    </lineage>
</organism>
<dbReference type="GeneID" id="134289626"/>
<dbReference type="PANTHER" id="PTHR47331:SF1">
    <property type="entry name" value="GAG-LIKE PROTEIN"/>
    <property type="match status" value="1"/>
</dbReference>
<dbReference type="EnsemblMetazoa" id="AALFPA23_010967.R15478">
    <property type="protein sequence ID" value="AALFPA23_010967.P15478"/>
    <property type="gene ID" value="AALFPA23_010967"/>
</dbReference>
<dbReference type="CDD" id="cd01644">
    <property type="entry name" value="RT_pepA17"/>
    <property type="match status" value="1"/>
</dbReference>
<dbReference type="Gene3D" id="3.10.10.10">
    <property type="entry name" value="HIV Type 1 Reverse Transcriptase, subunit A, domain 1"/>
    <property type="match status" value="1"/>
</dbReference>
<keyword evidence="3" id="KW-1185">Reference proteome</keyword>
<dbReference type="InterPro" id="IPR043502">
    <property type="entry name" value="DNA/RNA_pol_sf"/>
</dbReference>
<dbReference type="SUPFAM" id="SSF56672">
    <property type="entry name" value="DNA/RNA polymerases"/>
    <property type="match status" value="1"/>
</dbReference>
<name>A0ABM1YPH1_AEDAL</name>
<dbReference type="InterPro" id="IPR043128">
    <property type="entry name" value="Rev_trsase/Diguanyl_cyclase"/>
</dbReference>
<dbReference type="Proteomes" id="UP000069940">
    <property type="component" value="Unassembled WGS sequence"/>
</dbReference>